<evidence type="ECO:0000313" key="3">
    <source>
        <dbReference type="Proteomes" id="UP001500298"/>
    </source>
</evidence>
<dbReference type="SMART" id="SM00479">
    <property type="entry name" value="EXOIII"/>
    <property type="match status" value="1"/>
</dbReference>
<dbReference type="InterPro" id="IPR036397">
    <property type="entry name" value="RNaseH_sf"/>
</dbReference>
<dbReference type="Pfam" id="PF00929">
    <property type="entry name" value="RNase_T"/>
    <property type="match status" value="1"/>
</dbReference>
<dbReference type="EMBL" id="BAABJX010000026">
    <property type="protein sequence ID" value="GAA4832471.1"/>
    <property type="molecule type" value="Genomic_DNA"/>
</dbReference>
<dbReference type="CDD" id="cd06130">
    <property type="entry name" value="DNA_pol_III_epsilon_like"/>
    <property type="match status" value="1"/>
</dbReference>
<dbReference type="InterPro" id="IPR013520">
    <property type="entry name" value="Ribonucl_H"/>
</dbReference>
<evidence type="ECO:0000313" key="2">
    <source>
        <dbReference type="EMBL" id="GAA4832471.1"/>
    </source>
</evidence>
<comment type="caution">
    <text evidence="2">The sequence shown here is derived from an EMBL/GenBank/DDBJ whole genome shotgun (WGS) entry which is preliminary data.</text>
</comment>
<gene>
    <name evidence="2" type="ORF">GCM10023331_17090</name>
</gene>
<sequence length="196" mass="22130">MEFVALDFETANRYRSSACQVGLAHFKEWEIIHSSGDLIVPTPAHFEYMNIQVHGILPEHVVDKPNFEDYWPVLHGFLENRLIVAHNASFDISVLKSTLDHYGLPYPNLQYVCTMRLSKKLFPHLENHKLSTVSQAFGIALDHHEAESDSLAAGWILKEVVAQTQAETIEEVLEQCGFRMGKLSASGAHQSFGVKR</sequence>
<dbReference type="PANTHER" id="PTHR30231:SF42">
    <property type="entry name" value="EXONUCLEASE"/>
    <property type="match status" value="1"/>
</dbReference>
<dbReference type="Proteomes" id="UP001500298">
    <property type="component" value="Unassembled WGS sequence"/>
</dbReference>
<dbReference type="Gene3D" id="3.30.420.10">
    <property type="entry name" value="Ribonuclease H-like superfamily/Ribonuclease H"/>
    <property type="match status" value="1"/>
</dbReference>
<dbReference type="SUPFAM" id="SSF53098">
    <property type="entry name" value="Ribonuclease H-like"/>
    <property type="match status" value="1"/>
</dbReference>
<dbReference type="PANTHER" id="PTHR30231">
    <property type="entry name" value="DNA POLYMERASE III SUBUNIT EPSILON"/>
    <property type="match status" value="1"/>
</dbReference>
<name>A0ABP9DB24_9BACT</name>
<dbReference type="InterPro" id="IPR012337">
    <property type="entry name" value="RNaseH-like_sf"/>
</dbReference>
<accession>A0ABP9DB24</accession>
<reference evidence="3" key="1">
    <citation type="journal article" date="2019" name="Int. J. Syst. Evol. Microbiol.">
        <title>The Global Catalogue of Microorganisms (GCM) 10K type strain sequencing project: providing services to taxonomists for standard genome sequencing and annotation.</title>
        <authorList>
            <consortium name="The Broad Institute Genomics Platform"/>
            <consortium name="The Broad Institute Genome Sequencing Center for Infectious Disease"/>
            <person name="Wu L."/>
            <person name="Ma J."/>
        </authorList>
    </citation>
    <scope>NUCLEOTIDE SEQUENCE [LARGE SCALE GENOMIC DNA]</scope>
    <source>
        <strain evidence="3">JCM 18326</strain>
    </source>
</reference>
<evidence type="ECO:0000259" key="1">
    <source>
        <dbReference type="SMART" id="SM00479"/>
    </source>
</evidence>
<feature type="domain" description="Exonuclease" evidence="1">
    <location>
        <begin position="2"/>
        <end position="166"/>
    </location>
</feature>
<organism evidence="2 3">
    <name type="scientific">Algivirga pacifica</name>
    <dbReference type="NCBI Taxonomy" id="1162670"/>
    <lineage>
        <taxon>Bacteria</taxon>
        <taxon>Pseudomonadati</taxon>
        <taxon>Bacteroidota</taxon>
        <taxon>Cytophagia</taxon>
        <taxon>Cytophagales</taxon>
        <taxon>Flammeovirgaceae</taxon>
        <taxon>Algivirga</taxon>
    </lineage>
</organism>
<protein>
    <recommendedName>
        <fullName evidence="1">Exonuclease domain-containing protein</fullName>
    </recommendedName>
</protein>
<proteinExistence type="predicted"/>
<keyword evidence="3" id="KW-1185">Reference proteome</keyword>